<organism evidence="2 3">
    <name type="scientific">Gordonia desulfuricans</name>
    <dbReference type="NCBI Taxonomy" id="89051"/>
    <lineage>
        <taxon>Bacteria</taxon>
        <taxon>Bacillati</taxon>
        <taxon>Actinomycetota</taxon>
        <taxon>Actinomycetes</taxon>
        <taxon>Mycobacteriales</taxon>
        <taxon>Gordoniaceae</taxon>
        <taxon>Gordonia</taxon>
    </lineage>
</organism>
<dbReference type="Pfam" id="PF00149">
    <property type="entry name" value="Metallophos"/>
    <property type="match status" value="1"/>
</dbReference>
<reference evidence="2 3" key="1">
    <citation type="submission" date="2020-01" db="EMBL/GenBank/DDBJ databases">
        <title>Investigation of new actinobacteria for the biodesulphurisation of diesel fuel.</title>
        <authorList>
            <person name="Athi Narayanan S.M."/>
        </authorList>
    </citation>
    <scope>NUCLEOTIDE SEQUENCE [LARGE SCALE GENOMIC DNA]</scope>
    <source>
        <strain evidence="2 3">213E</strain>
    </source>
</reference>
<dbReference type="InterPro" id="IPR004843">
    <property type="entry name" value="Calcineurin-like_PHP"/>
</dbReference>
<evidence type="ECO:0000313" key="3">
    <source>
        <dbReference type="Proteomes" id="UP000466307"/>
    </source>
</evidence>
<dbReference type="SUPFAM" id="SSF56300">
    <property type="entry name" value="Metallo-dependent phosphatases"/>
    <property type="match status" value="1"/>
</dbReference>
<dbReference type="Proteomes" id="UP000466307">
    <property type="component" value="Unassembled WGS sequence"/>
</dbReference>
<dbReference type="GO" id="GO:0016787">
    <property type="term" value="F:hydrolase activity"/>
    <property type="evidence" value="ECO:0007669"/>
    <property type="project" value="InterPro"/>
</dbReference>
<protein>
    <submittedName>
        <fullName evidence="2">Metallophosphoesterase</fullName>
    </submittedName>
</protein>
<evidence type="ECO:0000313" key="2">
    <source>
        <dbReference type="EMBL" id="NDK91128.1"/>
    </source>
</evidence>
<dbReference type="Gene3D" id="3.60.21.10">
    <property type="match status" value="1"/>
</dbReference>
<dbReference type="EMBL" id="JAADZU010000057">
    <property type="protein sequence ID" value="NDK91128.1"/>
    <property type="molecule type" value="Genomic_DNA"/>
</dbReference>
<gene>
    <name evidence="2" type="ORF">GYA93_16280</name>
</gene>
<dbReference type="AlphaFoldDB" id="A0A7K3LS95"/>
<dbReference type="RefSeq" id="WP_053778001.1">
    <property type="nucleotide sequence ID" value="NZ_JAADZU010000057.1"/>
</dbReference>
<proteinExistence type="predicted"/>
<feature type="domain" description="Calcineurin-like phosphoesterase" evidence="1">
    <location>
        <begin position="23"/>
        <end position="184"/>
    </location>
</feature>
<keyword evidence="3" id="KW-1185">Reference proteome</keyword>
<accession>A0A7K3LS95</accession>
<comment type="caution">
    <text evidence="2">The sequence shown here is derived from an EMBL/GenBank/DDBJ whole genome shotgun (WGS) entry which is preliminary data.</text>
</comment>
<sequence>MVNVLAVADEVVDSLTLGRGAIGHPDLVLAAGDLPFDYLETLATVYDVPCVFVPGNHDRDLGGYRRGRTGWTRAGMPATSPGPAGAVNADGRTVTVAGLRISGLGGSPRYSDGPNQYSESRQRMRSWGLRLRPRTARPHILLTHAPARGVGDADDRPHRGFACYHGLVAHLRPTLLIHGHIHPYGAHPADRPIGTGTVSMNVVGYCQFEIDPATGDVEVMRRRHGA</sequence>
<name>A0A7K3LS95_9ACTN</name>
<evidence type="ECO:0000259" key="1">
    <source>
        <dbReference type="Pfam" id="PF00149"/>
    </source>
</evidence>
<dbReference type="InterPro" id="IPR029052">
    <property type="entry name" value="Metallo-depent_PP-like"/>
</dbReference>